<dbReference type="Proteomes" id="UP000659904">
    <property type="component" value="Unassembled WGS sequence"/>
</dbReference>
<proteinExistence type="predicted"/>
<evidence type="ECO:0000313" key="2">
    <source>
        <dbReference type="Proteomes" id="UP000659904"/>
    </source>
</evidence>
<organism evidence="1 2">
    <name type="scientific">Catellatospora citrea</name>
    <dbReference type="NCBI Taxonomy" id="53366"/>
    <lineage>
        <taxon>Bacteria</taxon>
        <taxon>Bacillati</taxon>
        <taxon>Actinomycetota</taxon>
        <taxon>Actinomycetes</taxon>
        <taxon>Micromonosporales</taxon>
        <taxon>Micromonosporaceae</taxon>
        <taxon>Catellatospora</taxon>
    </lineage>
</organism>
<dbReference type="EMBL" id="BONH01000059">
    <property type="protein sequence ID" value="GIG02729.1"/>
    <property type="molecule type" value="Genomic_DNA"/>
</dbReference>
<keyword evidence="2" id="KW-1185">Reference proteome</keyword>
<protein>
    <recommendedName>
        <fullName evidence="3">DUF1877 family protein</fullName>
    </recommendedName>
</protein>
<dbReference type="Gene3D" id="3.40.1760.10">
    <property type="entry name" value="YfbM-like super family"/>
    <property type="match status" value="1"/>
</dbReference>
<dbReference type="AlphaFoldDB" id="A0A8J3KPZ7"/>
<comment type="caution">
    <text evidence="1">The sequence shown here is derived from an EMBL/GenBank/DDBJ whole genome shotgun (WGS) entry which is preliminary data.</text>
</comment>
<dbReference type="RefSeq" id="WP_120318445.1">
    <property type="nucleotide sequence ID" value="NZ_BONH01000059.1"/>
</dbReference>
<gene>
    <name evidence="1" type="ORF">Cci01nite_78220</name>
</gene>
<dbReference type="InterPro" id="IPR035944">
    <property type="entry name" value="YfbM-like_sf"/>
</dbReference>
<sequence length="169" mass="18333">MTGVDMYWQRVPETELAGSPRRLWDGSPVFDDAAYERALADGILRAVPEHYLLLEVLFAGSQGPGHPVAGLVVSGGAWHPVDLSGASDDEIGVLRADEVRAVSDFLRDAQPSSWIAQREGELSAVLRGYSTRPWDDLLARRLAWHADGLAAFYHRAAADGEAVVKVLLG</sequence>
<evidence type="ECO:0000313" key="1">
    <source>
        <dbReference type="EMBL" id="GIG02729.1"/>
    </source>
</evidence>
<evidence type="ECO:0008006" key="3">
    <source>
        <dbReference type="Google" id="ProtNLM"/>
    </source>
</evidence>
<name>A0A8J3KPZ7_9ACTN</name>
<reference evidence="1 2" key="1">
    <citation type="submission" date="2021-01" db="EMBL/GenBank/DDBJ databases">
        <title>Whole genome shotgun sequence of Catellatospora citrea NBRC 14495.</title>
        <authorList>
            <person name="Komaki H."/>
            <person name="Tamura T."/>
        </authorList>
    </citation>
    <scope>NUCLEOTIDE SEQUENCE [LARGE SCALE GENOMIC DNA]</scope>
    <source>
        <strain evidence="1 2">NBRC 14495</strain>
    </source>
</reference>
<accession>A0A8J3KPZ7</accession>